<accession>A0AAU7U589</accession>
<sequence length="101" mass="11326">MIVQRNVFQLEFGAARDAIAIMRQTSGITARLGLPGQMRLLTDLTGEMYTLVLEVTVQDLTALAEGSRMFADPEWREQQARMTPLVRSARKDLFTVVDLPS</sequence>
<name>A0AAU7U589_9DEIO</name>
<dbReference type="AlphaFoldDB" id="A0AAU7U589"/>
<gene>
    <name evidence="1" type="ORF">ABOD76_02750</name>
</gene>
<keyword evidence="1" id="KW-0614">Plasmid</keyword>
<evidence type="ECO:0000313" key="1">
    <source>
        <dbReference type="EMBL" id="XBV83622.1"/>
    </source>
</evidence>
<reference evidence="1" key="1">
    <citation type="submission" date="2024-06" db="EMBL/GenBank/DDBJ databases">
        <title>Draft Genome Sequence of Deinococcus sonorensis Type Strain KR-87, a Biofilm Producing Representative of the Genus Deinococcus.</title>
        <authorList>
            <person name="Boren L.S."/>
            <person name="Grosso R.A."/>
            <person name="Hugenberg-Cox A.N."/>
            <person name="Hill J.T.E."/>
            <person name="Albert C.M."/>
            <person name="Tuohy J.M."/>
        </authorList>
    </citation>
    <scope>NUCLEOTIDE SEQUENCE</scope>
    <source>
        <strain evidence="1">KR-87</strain>
        <plasmid evidence="1">pDson01</plasmid>
    </source>
</reference>
<protein>
    <recommendedName>
        <fullName evidence="2">NIPSNAP domain-containing protein</fullName>
    </recommendedName>
</protein>
<dbReference type="EMBL" id="CP158297">
    <property type="protein sequence ID" value="XBV83622.1"/>
    <property type="molecule type" value="Genomic_DNA"/>
</dbReference>
<geneLocation type="plasmid" evidence="1">
    <name>pDson01</name>
</geneLocation>
<proteinExistence type="predicted"/>
<evidence type="ECO:0008006" key="2">
    <source>
        <dbReference type="Google" id="ProtNLM"/>
    </source>
</evidence>
<dbReference type="KEGG" id="dsc:ABOD76_02750"/>
<dbReference type="RefSeq" id="WP_350241231.1">
    <property type="nucleotide sequence ID" value="NZ_CP158297.1"/>
</dbReference>
<organism evidence="1">
    <name type="scientific">Deinococcus sonorensis KR-87</name>
    <dbReference type="NCBI Taxonomy" id="694439"/>
    <lineage>
        <taxon>Bacteria</taxon>
        <taxon>Thermotogati</taxon>
        <taxon>Deinococcota</taxon>
        <taxon>Deinococci</taxon>
        <taxon>Deinococcales</taxon>
        <taxon>Deinococcaceae</taxon>
        <taxon>Deinococcus</taxon>
    </lineage>
</organism>